<dbReference type="GO" id="GO:0000976">
    <property type="term" value="F:transcription cis-regulatory region binding"/>
    <property type="evidence" value="ECO:0007669"/>
    <property type="project" value="TreeGrafter"/>
</dbReference>
<sequence>MKNNLINLKKYKVLYIEDDLGIQKNIKEILEYYFREVFVASNIFEATNKYEDEYLDLIITDIKLENDNGIDFIKKVRQNDKNIRVIITSAYTNLDYLLEATELNLTKYIVKPINNEKLLEAFELFLKSFEDINLYYINEDFSINFDKSIVINNNEEIVLTKKETMFLKLLIDKNRVIPYEEIQNYFCEDDTIMSQNALRLFIKNLRKKIPKDFLKNSQGVGYFINKM</sequence>
<comment type="caution">
    <text evidence="10">The sequence shown here is derived from an EMBL/GenBank/DDBJ whole genome shotgun (WGS) entry which is preliminary data.</text>
</comment>
<evidence type="ECO:0000313" key="10">
    <source>
        <dbReference type="EMBL" id="OCL99455.1"/>
    </source>
</evidence>
<evidence type="ECO:0000256" key="6">
    <source>
        <dbReference type="PROSITE-ProRule" id="PRU00169"/>
    </source>
</evidence>
<dbReference type="EMBL" id="LCUJ01000003">
    <property type="protein sequence ID" value="OCL99455.1"/>
    <property type="molecule type" value="Genomic_DNA"/>
</dbReference>
<dbReference type="Proteomes" id="UP000308001">
    <property type="component" value="Unassembled WGS sequence"/>
</dbReference>
<feature type="DNA-binding region" description="OmpR/PhoB-type" evidence="7">
    <location>
        <begin position="132"/>
        <end position="226"/>
    </location>
</feature>
<organism evidence="10 12">
    <name type="scientific">Aliarcobacter thereius</name>
    <dbReference type="NCBI Taxonomy" id="544718"/>
    <lineage>
        <taxon>Bacteria</taxon>
        <taxon>Pseudomonadati</taxon>
        <taxon>Campylobacterota</taxon>
        <taxon>Epsilonproteobacteria</taxon>
        <taxon>Campylobacterales</taxon>
        <taxon>Arcobacteraceae</taxon>
        <taxon>Aliarcobacter</taxon>
    </lineage>
</organism>
<dbReference type="Gene3D" id="3.40.50.2300">
    <property type="match status" value="1"/>
</dbReference>
<dbReference type="OrthoDB" id="9800029at2"/>
<reference evidence="11 13" key="3">
    <citation type="submission" date="2019-05" db="EMBL/GenBank/DDBJ databases">
        <title>Arcobacter cibarius and Arcobacter thereius providing challenges in identification an antibiotic susceptibility and Quinolone resistance.</title>
        <authorList>
            <person name="Busch A."/>
            <person name="Hanel I."/>
            <person name="Hotzel H."/>
            <person name="Tomaso H."/>
        </authorList>
    </citation>
    <scope>NUCLEOTIDE SEQUENCE [LARGE SCALE GENOMIC DNA]</scope>
    <source>
        <strain evidence="11 13">17CS1191_2</strain>
    </source>
</reference>
<protein>
    <submittedName>
        <fullName evidence="11">Response regulator transcription factor</fullName>
    </submittedName>
    <submittedName>
        <fullName evidence="10">Transcriptional regulatory protein BasR</fullName>
    </submittedName>
</protein>
<proteinExistence type="predicted"/>
<dbReference type="STRING" id="544718.AAX25_01212"/>
<reference evidence="12" key="2">
    <citation type="submission" date="2015-05" db="EMBL/GenBank/DDBJ databases">
        <authorList>
            <person name="Rovetto F."/>
            <person name="Cocolin L."/>
            <person name="Illeghems K."/>
            <person name="Van Nieuwerburgh F."/>
            <person name="Houf K."/>
        </authorList>
    </citation>
    <scope>NUCLEOTIDE SEQUENCE [LARGE SCALE GENOMIC DNA]</scope>
    <source>
        <strain evidence="12">DU22</strain>
    </source>
</reference>
<evidence type="ECO:0000256" key="5">
    <source>
        <dbReference type="ARBA" id="ARBA00023163"/>
    </source>
</evidence>
<dbReference type="Pfam" id="PF00486">
    <property type="entry name" value="Trans_reg_C"/>
    <property type="match status" value="1"/>
</dbReference>
<dbReference type="CDD" id="cd00383">
    <property type="entry name" value="trans_reg_C"/>
    <property type="match status" value="1"/>
</dbReference>
<keyword evidence="2" id="KW-0902">Two-component regulatory system</keyword>
<keyword evidence="5" id="KW-0804">Transcription</keyword>
<dbReference type="Pfam" id="PF00072">
    <property type="entry name" value="Response_reg"/>
    <property type="match status" value="1"/>
</dbReference>
<dbReference type="GO" id="GO:0032993">
    <property type="term" value="C:protein-DNA complex"/>
    <property type="evidence" value="ECO:0007669"/>
    <property type="project" value="TreeGrafter"/>
</dbReference>
<feature type="domain" description="Response regulatory" evidence="8">
    <location>
        <begin position="12"/>
        <end position="126"/>
    </location>
</feature>
<dbReference type="PATRIC" id="fig|544718.43.peg.1183"/>
<dbReference type="CDD" id="cd00156">
    <property type="entry name" value="REC"/>
    <property type="match status" value="1"/>
</dbReference>
<feature type="modified residue" description="4-aspartylphosphate" evidence="6">
    <location>
        <position position="61"/>
    </location>
</feature>
<keyword evidence="1 6" id="KW-0597">Phosphoprotein</keyword>
<dbReference type="InterPro" id="IPR011006">
    <property type="entry name" value="CheY-like_superfamily"/>
</dbReference>
<keyword evidence="3" id="KW-0805">Transcription regulation</keyword>
<dbReference type="SMART" id="SM00448">
    <property type="entry name" value="REC"/>
    <property type="match status" value="1"/>
</dbReference>
<dbReference type="InterPro" id="IPR036388">
    <property type="entry name" value="WH-like_DNA-bd_sf"/>
</dbReference>
<keyword evidence="4 7" id="KW-0238">DNA-binding</keyword>
<evidence type="ECO:0000256" key="4">
    <source>
        <dbReference type="ARBA" id="ARBA00023125"/>
    </source>
</evidence>
<name>A0A1C0B771_9BACT</name>
<gene>
    <name evidence="10" type="primary">basR_2</name>
    <name evidence="10" type="ORF">AAX29_01269</name>
    <name evidence="11" type="ORF">FE246_06205</name>
</gene>
<accession>A0A1C0B771</accession>
<dbReference type="InterPro" id="IPR001789">
    <property type="entry name" value="Sig_transdc_resp-reg_receiver"/>
</dbReference>
<evidence type="ECO:0000313" key="12">
    <source>
        <dbReference type="Proteomes" id="UP000093281"/>
    </source>
</evidence>
<dbReference type="Gene3D" id="1.10.10.10">
    <property type="entry name" value="Winged helix-like DNA-binding domain superfamily/Winged helix DNA-binding domain"/>
    <property type="match status" value="1"/>
</dbReference>
<dbReference type="AlphaFoldDB" id="A0A1C0B771"/>
<evidence type="ECO:0000256" key="7">
    <source>
        <dbReference type="PROSITE-ProRule" id="PRU01091"/>
    </source>
</evidence>
<dbReference type="PANTHER" id="PTHR48111">
    <property type="entry name" value="REGULATOR OF RPOS"/>
    <property type="match status" value="1"/>
</dbReference>
<evidence type="ECO:0000256" key="2">
    <source>
        <dbReference type="ARBA" id="ARBA00023012"/>
    </source>
</evidence>
<evidence type="ECO:0000259" key="9">
    <source>
        <dbReference type="PROSITE" id="PS51755"/>
    </source>
</evidence>
<dbReference type="RefSeq" id="WP_066183645.1">
    <property type="nucleotide sequence ID" value="NZ_LCUJ01000003.1"/>
</dbReference>
<evidence type="ECO:0000256" key="1">
    <source>
        <dbReference type="ARBA" id="ARBA00022553"/>
    </source>
</evidence>
<dbReference type="SMART" id="SM00862">
    <property type="entry name" value="Trans_reg_C"/>
    <property type="match status" value="1"/>
</dbReference>
<dbReference type="EMBL" id="VBUF01000003">
    <property type="protein sequence ID" value="TLS72014.1"/>
    <property type="molecule type" value="Genomic_DNA"/>
</dbReference>
<dbReference type="InterPro" id="IPR039420">
    <property type="entry name" value="WalR-like"/>
</dbReference>
<evidence type="ECO:0000259" key="8">
    <source>
        <dbReference type="PROSITE" id="PS50110"/>
    </source>
</evidence>
<evidence type="ECO:0000313" key="13">
    <source>
        <dbReference type="Proteomes" id="UP000308001"/>
    </source>
</evidence>
<dbReference type="Proteomes" id="UP000093281">
    <property type="component" value="Unassembled WGS sequence"/>
</dbReference>
<dbReference type="SUPFAM" id="SSF52172">
    <property type="entry name" value="CheY-like"/>
    <property type="match status" value="1"/>
</dbReference>
<dbReference type="InterPro" id="IPR001867">
    <property type="entry name" value="OmpR/PhoB-type_DNA-bd"/>
</dbReference>
<dbReference type="GO" id="GO:0000156">
    <property type="term" value="F:phosphorelay response regulator activity"/>
    <property type="evidence" value="ECO:0007669"/>
    <property type="project" value="TreeGrafter"/>
</dbReference>
<dbReference type="PANTHER" id="PTHR48111:SF1">
    <property type="entry name" value="TWO-COMPONENT RESPONSE REGULATOR ORR33"/>
    <property type="match status" value="1"/>
</dbReference>
<dbReference type="PROSITE" id="PS50110">
    <property type="entry name" value="RESPONSE_REGULATORY"/>
    <property type="match status" value="1"/>
</dbReference>
<dbReference type="GO" id="GO:0006355">
    <property type="term" value="P:regulation of DNA-templated transcription"/>
    <property type="evidence" value="ECO:0007669"/>
    <property type="project" value="InterPro"/>
</dbReference>
<feature type="domain" description="OmpR/PhoB-type" evidence="9">
    <location>
        <begin position="132"/>
        <end position="226"/>
    </location>
</feature>
<evidence type="ECO:0000313" key="11">
    <source>
        <dbReference type="EMBL" id="TLS72014.1"/>
    </source>
</evidence>
<dbReference type="PROSITE" id="PS51755">
    <property type="entry name" value="OMPR_PHOB"/>
    <property type="match status" value="1"/>
</dbReference>
<dbReference type="GO" id="GO:0005829">
    <property type="term" value="C:cytosol"/>
    <property type="evidence" value="ECO:0007669"/>
    <property type="project" value="TreeGrafter"/>
</dbReference>
<reference evidence="10" key="1">
    <citation type="submission" date="2015-05" db="EMBL/GenBank/DDBJ databases">
        <authorList>
            <person name="Wang D.B."/>
            <person name="Wang M."/>
        </authorList>
    </citation>
    <scope>NUCLEOTIDE SEQUENCE [LARGE SCALE GENOMIC DNA]</scope>
    <source>
        <strain evidence="10">DU22</strain>
    </source>
</reference>
<evidence type="ECO:0000256" key="3">
    <source>
        <dbReference type="ARBA" id="ARBA00023015"/>
    </source>
</evidence>